<dbReference type="SMART" id="SM00717">
    <property type="entry name" value="SANT"/>
    <property type="match status" value="1"/>
</dbReference>
<keyword evidence="6" id="KW-1185">Reference proteome</keyword>
<evidence type="ECO:0000256" key="3">
    <source>
        <dbReference type="SAM" id="MobiDB-lite"/>
    </source>
</evidence>
<gene>
    <name evidence="7" type="primary">LOC116203604</name>
</gene>
<dbReference type="OrthoDB" id="608866at2759"/>
<dbReference type="GeneID" id="116203604"/>
<dbReference type="AlphaFoldDB" id="A0A6P8D485"/>
<dbReference type="InterPro" id="IPR001005">
    <property type="entry name" value="SANT/Myb"/>
</dbReference>
<keyword evidence="2" id="KW-0539">Nucleus</keyword>
<evidence type="ECO:0000259" key="4">
    <source>
        <dbReference type="PROSITE" id="PS50090"/>
    </source>
</evidence>
<dbReference type="SUPFAM" id="SSF46689">
    <property type="entry name" value="Homeodomain-like"/>
    <property type="match status" value="1"/>
</dbReference>
<dbReference type="PANTHER" id="PTHR47206:SF1">
    <property type="entry name" value="HOMEODOMAIN-LIKE SUPERFAMILY PROTEIN"/>
    <property type="match status" value="1"/>
</dbReference>
<name>A0A6P8D485_PUNGR</name>
<feature type="compositionally biased region" description="Basic and acidic residues" evidence="3">
    <location>
        <begin position="511"/>
        <end position="526"/>
    </location>
</feature>
<dbReference type="Pfam" id="PF00249">
    <property type="entry name" value="Myb_DNA-binding"/>
    <property type="match status" value="1"/>
</dbReference>
<dbReference type="InterPro" id="IPR009057">
    <property type="entry name" value="Homeodomain-like_sf"/>
</dbReference>
<feature type="compositionally biased region" description="Low complexity" evidence="3">
    <location>
        <begin position="317"/>
        <end position="328"/>
    </location>
</feature>
<organism evidence="6 7">
    <name type="scientific">Punica granatum</name>
    <name type="common">Pomegranate</name>
    <dbReference type="NCBI Taxonomy" id="22663"/>
    <lineage>
        <taxon>Eukaryota</taxon>
        <taxon>Viridiplantae</taxon>
        <taxon>Streptophyta</taxon>
        <taxon>Embryophyta</taxon>
        <taxon>Tracheophyta</taxon>
        <taxon>Spermatophyta</taxon>
        <taxon>Magnoliopsida</taxon>
        <taxon>eudicotyledons</taxon>
        <taxon>Gunneridae</taxon>
        <taxon>Pentapetalae</taxon>
        <taxon>rosids</taxon>
        <taxon>malvids</taxon>
        <taxon>Myrtales</taxon>
        <taxon>Lythraceae</taxon>
        <taxon>Punica</taxon>
    </lineage>
</organism>
<accession>A0A6P8D485</accession>
<evidence type="ECO:0000313" key="7">
    <source>
        <dbReference type="RefSeq" id="XP_031391265.1"/>
    </source>
</evidence>
<dbReference type="Gene3D" id="1.10.10.60">
    <property type="entry name" value="Homeodomain-like"/>
    <property type="match status" value="1"/>
</dbReference>
<evidence type="ECO:0000313" key="6">
    <source>
        <dbReference type="Proteomes" id="UP000515151"/>
    </source>
</evidence>
<dbReference type="CDD" id="cd11660">
    <property type="entry name" value="SANT_TRF"/>
    <property type="match status" value="1"/>
</dbReference>
<feature type="region of interest" description="Disordered" evidence="3">
    <location>
        <begin position="504"/>
        <end position="582"/>
    </location>
</feature>
<dbReference type="RefSeq" id="XP_031391265.1">
    <property type="nucleotide sequence ID" value="XM_031535405.1"/>
</dbReference>
<dbReference type="PROSITE" id="PS51294">
    <property type="entry name" value="HTH_MYB"/>
    <property type="match status" value="1"/>
</dbReference>
<comment type="subcellular location">
    <subcellularLocation>
        <location evidence="1">Nucleus</location>
    </subcellularLocation>
</comment>
<evidence type="ECO:0000259" key="5">
    <source>
        <dbReference type="PROSITE" id="PS51294"/>
    </source>
</evidence>
<evidence type="ECO:0000256" key="2">
    <source>
        <dbReference type="ARBA" id="ARBA00023242"/>
    </source>
</evidence>
<evidence type="ECO:0000256" key="1">
    <source>
        <dbReference type="ARBA" id="ARBA00004123"/>
    </source>
</evidence>
<sequence>MTDFEAKEPKINGKASITEEDMSILLQRYPAPTVLTLLQEVANFRGAKIDWESLVRNSSTGISNAREYQMLWRHLAYRDTLPEKMEDDAEPVNDDSDLELELEASPAVSQESSAEAAASVKVLIASGLPSESTVSNNLTVEAPLTINVLNGQSSKGRSEILQAPSSTHSLNITVPVSVQKQPMPTVASSGGLDGNLPLKKKRKLWSKAEDLELIAAVQKCGEGNWANILKSDFKGDRTASQLSQRWAIIRKRQKNLNVGAGSLTSTQLSEAQVAANRAMSLALGRPERILTSGTGNKLAQNQSQPAALMPPKPSPAVESSSMVKSVVSIKRSPPKPSTDTDSTKITAAAVAAGARIATPLDAASLMMTAQAKKTVRVIPSGGSSVIKHTMSGGSAISGAFPNVHHIRTGLSSPPLSGQAASTSSATRISLVKPASDTVHSGPVMNSQQVDAKPVESTKPPLEQEAKCKNEREVFKPCNVPKDQSQEHGVCVLDKHPSPQVEMATTPQAQAETREQVNVEKEAKEGESLNPDKTAVCSDATGIGTQPAAKKIPEEPSTDGKPGEDLPGLAVDKERAEEVQVLR</sequence>
<protein>
    <submittedName>
        <fullName evidence="7">Uncharacterized protein LOC116203604</fullName>
    </submittedName>
</protein>
<dbReference type="PANTHER" id="PTHR47206">
    <property type="entry name" value="HOMEODOMAIN-LIKE SUPERFAMILY PROTEIN"/>
    <property type="match status" value="1"/>
</dbReference>
<dbReference type="GO" id="GO:0005634">
    <property type="term" value="C:nucleus"/>
    <property type="evidence" value="ECO:0007669"/>
    <property type="project" value="UniProtKB-SubCell"/>
</dbReference>
<feature type="region of interest" description="Disordered" evidence="3">
    <location>
        <begin position="291"/>
        <end position="343"/>
    </location>
</feature>
<feature type="region of interest" description="Disordered" evidence="3">
    <location>
        <begin position="436"/>
        <end position="464"/>
    </location>
</feature>
<feature type="domain" description="HTH myb-type" evidence="5">
    <location>
        <begin position="199"/>
        <end position="254"/>
    </location>
</feature>
<feature type="domain" description="Myb-like" evidence="4">
    <location>
        <begin position="197"/>
        <end position="246"/>
    </location>
</feature>
<reference evidence="7" key="2">
    <citation type="submission" date="2025-08" db="UniProtKB">
        <authorList>
            <consortium name="RefSeq"/>
        </authorList>
    </citation>
    <scope>IDENTIFICATION</scope>
    <source>
        <tissue evidence="7">Leaf</tissue>
    </source>
</reference>
<feature type="compositionally biased region" description="Polar residues" evidence="3">
    <location>
        <begin position="291"/>
        <end position="305"/>
    </location>
</feature>
<dbReference type="PROSITE" id="PS50090">
    <property type="entry name" value="MYB_LIKE"/>
    <property type="match status" value="1"/>
</dbReference>
<feature type="compositionally biased region" description="Basic and acidic residues" evidence="3">
    <location>
        <begin position="570"/>
        <end position="582"/>
    </location>
</feature>
<dbReference type="InterPro" id="IPR017930">
    <property type="entry name" value="Myb_dom"/>
</dbReference>
<proteinExistence type="predicted"/>
<dbReference type="Proteomes" id="UP000515151">
    <property type="component" value="Chromosome 4"/>
</dbReference>
<reference evidence="6" key="1">
    <citation type="journal article" date="2020" name="Plant Biotechnol. J.">
        <title>The pomegranate (Punica granatum L.) draft genome dissects genetic divergence between soft- and hard-seeded cultivars.</title>
        <authorList>
            <person name="Luo X."/>
            <person name="Li H."/>
            <person name="Wu Z."/>
            <person name="Yao W."/>
            <person name="Zhao P."/>
            <person name="Cao D."/>
            <person name="Yu H."/>
            <person name="Li K."/>
            <person name="Poudel K."/>
            <person name="Zhao D."/>
            <person name="Zhang F."/>
            <person name="Xia X."/>
            <person name="Chen L."/>
            <person name="Wang Q."/>
            <person name="Jing D."/>
            <person name="Cao S."/>
        </authorList>
    </citation>
    <scope>NUCLEOTIDE SEQUENCE [LARGE SCALE GENOMIC DNA]</scope>
    <source>
        <strain evidence="6">cv. Tunisia</strain>
    </source>
</reference>